<dbReference type="Pfam" id="PF17921">
    <property type="entry name" value="Integrase_H2C2"/>
    <property type="match status" value="1"/>
</dbReference>
<dbReference type="SUPFAM" id="SSF56672">
    <property type="entry name" value="DNA/RNA polymerases"/>
    <property type="match status" value="1"/>
</dbReference>
<evidence type="ECO:0000256" key="1">
    <source>
        <dbReference type="ARBA" id="ARBA00012493"/>
    </source>
</evidence>
<dbReference type="OrthoDB" id="8057740at2759"/>
<evidence type="ECO:0000259" key="4">
    <source>
        <dbReference type="Pfam" id="PF17919"/>
    </source>
</evidence>
<dbReference type="InterPro" id="IPR050951">
    <property type="entry name" value="Retrovirus_Pol_polyprotein"/>
</dbReference>
<evidence type="ECO:0000256" key="3">
    <source>
        <dbReference type="SAM" id="MobiDB-lite"/>
    </source>
</evidence>
<dbReference type="Gene3D" id="1.10.340.70">
    <property type="match status" value="1"/>
</dbReference>
<dbReference type="InterPro" id="IPR043502">
    <property type="entry name" value="DNA/RNA_pol_sf"/>
</dbReference>
<feature type="compositionally biased region" description="Basic and acidic residues" evidence="3">
    <location>
        <begin position="20"/>
        <end position="30"/>
    </location>
</feature>
<feature type="domain" description="Integrase zinc-binding" evidence="5">
    <location>
        <begin position="216"/>
        <end position="252"/>
    </location>
</feature>
<evidence type="ECO:0000256" key="2">
    <source>
        <dbReference type="ARBA" id="ARBA00023268"/>
    </source>
</evidence>
<feature type="region of interest" description="Disordered" evidence="3">
    <location>
        <begin position="1"/>
        <end position="30"/>
    </location>
</feature>
<organism evidence="6 7">
    <name type="scientific">Trichogramma brassicae</name>
    <dbReference type="NCBI Taxonomy" id="86971"/>
    <lineage>
        <taxon>Eukaryota</taxon>
        <taxon>Metazoa</taxon>
        <taxon>Ecdysozoa</taxon>
        <taxon>Arthropoda</taxon>
        <taxon>Hexapoda</taxon>
        <taxon>Insecta</taxon>
        <taxon>Pterygota</taxon>
        <taxon>Neoptera</taxon>
        <taxon>Endopterygota</taxon>
        <taxon>Hymenoptera</taxon>
        <taxon>Apocrita</taxon>
        <taxon>Proctotrupomorpha</taxon>
        <taxon>Chalcidoidea</taxon>
        <taxon>Trichogrammatidae</taxon>
        <taxon>Trichogramma</taxon>
    </lineage>
</organism>
<feature type="compositionally biased region" description="Basic and acidic residues" evidence="3">
    <location>
        <begin position="322"/>
        <end position="332"/>
    </location>
</feature>
<proteinExistence type="predicted"/>
<feature type="compositionally biased region" description="Polar residues" evidence="3">
    <location>
        <begin position="282"/>
        <end position="296"/>
    </location>
</feature>
<dbReference type="EMBL" id="CADCXV010000938">
    <property type="protein sequence ID" value="CAB0039084.1"/>
    <property type="molecule type" value="Genomic_DNA"/>
</dbReference>
<reference evidence="6 7" key="1">
    <citation type="submission" date="2020-02" db="EMBL/GenBank/DDBJ databases">
        <authorList>
            <person name="Ferguson B K."/>
        </authorList>
    </citation>
    <scope>NUCLEOTIDE SEQUENCE [LARGE SCALE GENOMIC DNA]</scope>
</reference>
<sequence>MQLAAGVRTAAGHYTGATDRSAEREERTSVDRACPARAFEEVKTALNHPLRLARPLKNEKYILQTDASSRGMGAVLFQQPEGEGRRIIAYASAQIFSHREKYHCNEQECLAVETPEDLGDTRAHLATYTESSRRRGAGTVHWASSNRGPTRYDPRRPAQRSASAGPNHERGYRKQGELIWGRPRKGTPWRLYVPTAIRPESFCDSTTTQPKPDTRGRTRLTRALQRHFYWRGMQQDVRSHIRDCNLCGRVKKASSHPAPISSHTPTEPWKHVALDLMGHTPPQRSNIGISSSSPTCSRDGWGHSRCEQPTPPRSWASWRGKSSRDGDFHKPS</sequence>
<evidence type="ECO:0000259" key="5">
    <source>
        <dbReference type="Pfam" id="PF17921"/>
    </source>
</evidence>
<dbReference type="PANTHER" id="PTHR37984:SF5">
    <property type="entry name" value="PROTEIN NYNRIN-LIKE"/>
    <property type="match status" value="1"/>
</dbReference>
<accession>A0A6H5INI1</accession>
<dbReference type="InterPro" id="IPR041577">
    <property type="entry name" value="RT_RNaseH_2"/>
</dbReference>
<dbReference type="Pfam" id="PF17919">
    <property type="entry name" value="RT_RNaseH_2"/>
    <property type="match status" value="1"/>
</dbReference>
<dbReference type="EC" id="2.7.7.49" evidence="1"/>
<keyword evidence="7" id="KW-1185">Reference proteome</keyword>
<protein>
    <recommendedName>
        <fullName evidence="1">RNA-directed DNA polymerase</fullName>
        <ecNumber evidence="1">2.7.7.49</ecNumber>
    </recommendedName>
</protein>
<dbReference type="AlphaFoldDB" id="A0A6H5INI1"/>
<dbReference type="GO" id="GO:0003964">
    <property type="term" value="F:RNA-directed DNA polymerase activity"/>
    <property type="evidence" value="ECO:0007669"/>
    <property type="project" value="UniProtKB-EC"/>
</dbReference>
<dbReference type="PANTHER" id="PTHR37984">
    <property type="entry name" value="PROTEIN CBG26694"/>
    <property type="match status" value="1"/>
</dbReference>
<dbReference type="Proteomes" id="UP000479190">
    <property type="component" value="Unassembled WGS sequence"/>
</dbReference>
<evidence type="ECO:0000313" key="6">
    <source>
        <dbReference type="EMBL" id="CAB0039084.1"/>
    </source>
</evidence>
<evidence type="ECO:0000313" key="7">
    <source>
        <dbReference type="Proteomes" id="UP000479190"/>
    </source>
</evidence>
<feature type="domain" description="Reverse transcriptase/retrotransposon-derived protein RNase H-like" evidence="4">
    <location>
        <begin position="37"/>
        <end position="112"/>
    </location>
</feature>
<feature type="region of interest" description="Disordered" evidence="3">
    <location>
        <begin position="277"/>
        <end position="332"/>
    </location>
</feature>
<keyword evidence="2" id="KW-0511">Multifunctional enzyme</keyword>
<feature type="region of interest" description="Disordered" evidence="3">
    <location>
        <begin position="131"/>
        <end position="174"/>
    </location>
</feature>
<name>A0A6H5INI1_9HYME</name>
<dbReference type="InterPro" id="IPR041588">
    <property type="entry name" value="Integrase_H2C2"/>
</dbReference>
<gene>
    <name evidence="6" type="ORF">TBRA_LOCUS10843</name>
</gene>